<organism evidence="16 17">
    <name type="scientific">Gryllus longicercus</name>
    <dbReference type="NCBI Taxonomy" id="2509291"/>
    <lineage>
        <taxon>Eukaryota</taxon>
        <taxon>Metazoa</taxon>
        <taxon>Ecdysozoa</taxon>
        <taxon>Arthropoda</taxon>
        <taxon>Hexapoda</taxon>
        <taxon>Insecta</taxon>
        <taxon>Pterygota</taxon>
        <taxon>Neoptera</taxon>
        <taxon>Polyneoptera</taxon>
        <taxon>Orthoptera</taxon>
        <taxon>Ensifera</taxon>
        <taxon>Gryllidea</taxon>
        <taxon>Grylloidea</taxon>
        <taxon>Gryllidae</taxon>
        <taxon>Gryllinae</taxon>
        <taxon>Gryllus</taxon>
    </lineage>
</organism>
<evidence type="ECO:0000313" key="17">
    <source>
        <dbReference type="Proteomes" id="UP001378592"/>
    </source>
</evidence>
<protein>
    <recommendedName>
        <fullName evidence="18">Cytochrome P450</fullName>
    </recommendedName>
</protein>
<evidence type="ECO:0000256" key="12">
    <source>
        <dbReference type="ARBA" id="ARBA00023033"/>
    </source>
</evidence>
<evidence type="ECO:0000256" key="14">
    <source>
        <dbReference type="PIRSR" id="PIRSR602403-1"/>
    </source>
</evidence>
<keyword evidence="12 15" id="KW-0503">Monooxygenase</keyword>
<evidence type="ECO:0008006" key="18">
    <source>
        <dbReference type="Google" id="ProtNLM"/>
    </source>
</evidence>
<dbReference type="PRINTS" id="PR00385">
    <property type="entry name" value="P450"/>
</dbReference>
<evidence type="ECO:0000256" key="7">
    <source>
        <dbReference type="ARBA" id="ARBA00022723"/>
    </source>
</evidence>
<evidence type="ECO:0000256" key="10">
    <source>
        <dbReference type="ARBA" id="ARBA00023002"/>
    </source>
</evidence>
<keyword evidence="6 14" id="KW-0349">Heme</keyword>
<comment type="function">
    <text evidence="2">May be involved in the metabolism of insect hormones and in the breakdown of synthetic insecticides.</text>
</comment>
<proteinExistence type="inferred from homology"/>
<dbReference type="GO" id="GO:0004497">
    <property type="term" value="F:monooxygenase activity"/>
    <property type="evidence" value="ECO:0007669"/>
    <property type="project" value="UniProtKB-KW"/>
</dbReference>
<accession>A0AAN9ZAQ4</accession>
<keyword evidence="11 14" id="KW-0408">Iron</keyword>
<evidence type="ECO:0000256" key="1">
    <source>
        <dbReference type="ARBA" id="ARBA00001971"/>
    </source>
</evidence>
<keyword evidence="10 15" id="KW-0560">Oxidoreductase</keyword>
<dbReference type="AlphaFoldDB" id="A0AAN9ZAQ4"/>
<comment type="caution">
    <text evidence="16">The sequence shown here is derived from an EMBL/GenBank/DDBJ whole genome shotgun (WGS) entry which is preliminary data.</text>
</comment>
<evidence type="ECO:0000313" key="16">
    <source>
        <dbReference type="EMBL" id="KAK7868200.1"/>
    </source>
</evidence>
<dbReference type="SUPFAM" id="SSF48264">
    <property type="entry name" value="Cytochrome P450"/>
    <property type="match status" value="1"/>
</dbReference>
<evidence type="ECO:0000256" key="11">
    <source>
        <dbReference type="ARBA" id="ARBA00023004"/>
    </source>
</evidence>
<evidence type="ECO:0000256" key="3">
    <source>
        <dbReference type="ARBA" id="ARBA00004174"/>
    </source>
</evidence>
<dbReference type="GO" id="GO:0016705">
    <property type="term" value="F:oxidoreductase activity, acting on paired donors, with incorporation or reduction of molecular oxygen"/>
    <property type="evidence" value="ECO:0007669"/>
    <property type="project" value="InterPro"/>
</dbReference>
<dbReference type="InterPro" id="IPR050476">
    <property type="entry name" value="Insect_CytP450_Detox"/>
</dbReference>
<dbReference type="EMBL" id="JAZDUA010000098">
    <property type="protein sequence ID" value="KAK7868200.1"/>
    <property type="molecule type" value="Genomic_DNA"/>
</dbReference>
<keyword evidence="7 14" id="KW-0479">Metal-binding</keyword>
<evidence type="ECO:0000256" key="15">
    <source>
        <dbReference type="RuleBase" id="RU000461"/>
    </source>
</evidence>
<comment type="similarity">
    <text evidence="5 15">Belongs to the cytochrome P450 family.</text>
</comment>
<evidence type="ECO:0000256" key="4">
    <source>
        <dbReference type="ARBA" id="ARBA00004406"/>
    </source>
</evidence>
<dbReference type="Gene3D" id="1.10.630.10">
    <property type="entry name" value="Cytochrome P450"/>
    <property type="match status" value="1"/>
</dbReference>
<dbReference type="PANTHER" id="PTHR24292">
    <property type="entry name" value="CYTOCHROME P450"/>
    <property type="match status" value="1"/>
</dbReference>
<evidence type="ECO:0000256" key="5">
    <source>
        <dbReference type="ARBA" id="ARBA00010617"/>
    </source>
</evidence>
<dbReference type="GO" id="GO:0020037">
    <property type="term" value="F:heme binding"/>
    <property type="evidence" value="ECO:0007669"/>
    <property type="project" value="InterPro"/>
</dbReference>
<comment type="cofactor">
    <cofactor evidence="1 14">
        <name>heme</name>
        <dbReference type="ChEBI" id="CHEBI:30413"/>
    </cofactor>
</comment>
<dbReference type="GO" id="GO:0005506">
    <property type="term" value="F:iron ion binding"/>
    <property type="evidence" value="ECO:0007669"/>
    <property type="project" value="InterPro"/>
</dbReference>
<feature type="binding site" description="axial binding residue" evidence="14">
    <location>
        <position position="449"/>
    </location>
    <ligand>
        <name>heme</name>
        <dbReference type="ChEBI" id="CHEBI:30413"/>
    </ligand>
    <ligandPart>
        <name>Fe</name>
        <dbReference type="ChEBI" id="CHEBI:18248"/>
    </ligandPart>
</feature>
<dbReference type="PROSITE" id="PS00086">
    <property type="entry name" value="CYTOCHROME_P450"/>
    <property type="match status" value="1"/>
</dbReference>
<gene>
    <name evidence="16" type="ORF">R5R35_000606</name>
</gene>
<keyword evidence="8" id="KW-0256">Endoplasmic reticulum</keyword>
<keyword evidence="9" id="KW-0492">Microsome</keyword>
<dbReference type="InterPro" id="IPR017972">
    <property type="entry name" value="Cyt_P450_CS"/>
</dbReference>
<keyword evidence="17" id="KW-1185">Reference proteome</keyword>
<evidence type="ECO:0000256" key="8">
    <source>
        <dbReference type="ARBA" id="ARBA00022824"/>
    </source>
</evidence>
<reference evidence="16 17" key="1">
    <citation type="submission" date="2024-03" db="EMBL/GenBank/DDBJ databases">
        <title>The genome assembly and annotation of the cricket Gryllus longicercus Weissman &amp; Gray.</title>
        <authorList>
            <person name="Szrajer S."/>
            <person name="Gray D."/>
            <person name="Ylla G."/>
        </authorList>
    </citation>
    <scope>NUCLEOTIDE SEQUENCE [LARGE SCALE GENOMIC DNA]</scope>
    <source>
        <strain evidence="16">DAG 2021-001</strain>
        <tissue evidence="16">Whole body minus gut</tissue>
    </source>
</reference>
<dbReference type="InterPro" id="IPR036396">
    <property type="entry name" value="Cyt_P450_sf"/>
</dbReference>
<comment type="subcellular location">
    <subcellularLocation>
        <location evidence="4">Endoplasmic reticulum membrane</location>
        <topology evidence="4">Peripheral membrane protein</topology>
    </subcellularLocation>
    <subcellularLocation>
        <location evidence="3">Microsome membrane</location>
        <topology evidence="3">Peripheral membrane protein</topology>
    </subcellularLocation>
</comment>
<dbReference type="InterPro" id="IPR002403">
    <property type="entry name" value="Cyt_P450_E_grp-IV"/>
</dbReference>
<dbReference type="PRINTS" id="PR00465">
    <property type="entry name" value="EP450IV"/>
</dbReference>
<keyword evidence="13" id="KW-0472">Membrane</keyword>
<evidence type="ECO:0000256" key="13">
    <source>
        <dbReference type="ARBA" id="ARBA00023136"/>
    </source>
</evidence>
<dbReference type="GO" id="GO:0005789">
    <property type="term" value="C:endoplasmic reticulum membrane"/>
    <property type="evidence" value="ECO:0007669"/>
    <property type="project" value="UniProtKB-SubCell"/>
</dbReference>
<name>A0AAN9ZAQ4_9ORTH</name>
<dbReference type="PANTHER" id="PTHR24292:SF104">
    <property type="entry name" value="CYTOCHROME P450 308A1-RELATED"/>
    <property type="match status" value="1"/>
</dbReference>
<dbReference type="Pfam" id="PF00067">
    <property type="entry name" value="p450"/>
    <property type="match status" value="1"/>
</dbReference>
<evidence type="ECO:0000256" key="6">
    <source>
        <dbReference type="ARBA" id="ARBA00022617"/>
    </source>
</evidence>
<dbReference type="CDD" id="cd11056">
    <property type="entry name" value="CYP6-like"/>
    <property type="match status" value="1"/>
</dbReference>
<dbReference type="Proteomes" id="UP001378592">
    <property type="component" value="Unassembled WGS sequence"/>
</dbReference>
<evidence type="ECO:0000256" key="2">
    <source>
        <dbReference type="ARBA" id="ARBA00003690"/>
    </source>
</evidence>
<sequence>MSCLLVWLAVAAAVAALLWLLLVRPLGHWQRLGVPFEPGTPLFGNYFRVLAQRTSAGEVLAEIYKKHEGKAYVGVFQFQEPAIMVRDPELLRAILVKDFASFQRNVFPVDKDLDPLVAKNPFVLTGEEWKASRQKLTSTFSASRIRNMLPLVAEACDAMVRFVRDEEPASLPDGLDVKELASRFTTESVSSVAFSLRANCFEDPNPEVRAMNRQIMEPTGLRMLQLTLQVFMPWLAKIVRVRLVPLEVDRYFRRLVRDAVDHRERSGVERPDFLQMLLQIRKRSEEAGEGGYGEEEMTSHALSFFVDGFETSSVALSLLLHDLAHSPADQSRLRAELQALDPLDHEAVLHAPFLHACLQETLRLHPPGLFLRKECTAAWQLPAAEGQGRGAVLTPGTQVLIPLLALHTDPQHVPQPLRWWPQRWLPDEAGAAPPPRFAVLPFGEGPRQCLGMRFALAQVKMGAAALVRACDIRLTPRSPPNPPPLDPSSFLYGARGGLWLHFAPLDARAD</sequence>
<evidence type="ECO:0000256" key="9">
    <source>
        <dbReference type="ARBA" id="ARBA00022848"/>
    </source>
</evidence>
<dbReference type="InterPro" id="IPR001128">
    <property type="entry name" value="Cyt_P450"/>
</dbReference>